<protein>
    <submittedName>
        <fullName evidence="2">Uncharacterized protein</fullName>
    </submittedName>
</protein>
<evidence type="ECO:0000256" key="1">
    <source>
        <dbReference type="SAM" id="MobiDB-lite"/>
    </source>
</evidence>
<dbReference type="Proteomes" id="UP000275256">
    <property type="component" value="Unassembled WGS sequence"/>
</dbReference>
<gene>
    <name evidence="2" type="ORF">EAX62_07140</name>
</gene>
<proteinExistence type="predicted"/>
<feature type="compositionally biased region" description="Pro residues" evidence="1">
    <location>
        <begin position="98"/>
        <end position="110"/>
    </location>
</feature>
<feature type="region of interest" description="Disordered" evidence="1">
    <location>
        <begin position="90"/>
        <end position="137"/>
    </location>
</feature>
<name>A0A3M0GI29_9ACTN</name>
<reference evidence="2 3" key="1">
    <citation type="submission" date="2018-10" db="EMBL/GenBank/DDBJ databases">
        <title>Tessaracoccus antarcticuss sp. nov., isolated from sediment.</title>
        <authorList>
            <person name="Zhou L.Y."/>
            <person name="Du Z.J."/>
        </authorList>
    </citation>
    <scope>NUCLEOTIDE SEQUENCE [LARGE SCALE GENOMIC DNA]</scope>
    <source>
        <strain evidence="2 3">JDX10</strain>
    </source>
</reference>
<sequence>MIALKDALVEAGYDCPRWVQSDTVTRALQSGSCSDAAVLSIYLDSAAVQTSIEALKGLGVGVSLAVGENWIVNSPRAKEVAQMIGGTVVTSPASELPETPPTTPSPPPPSESARPPSSSTPLVTIPTSAPPVSPRRTVTNATLQVGDTAHLATWDVTVLRSEHGKDGISYGWKVRVCYVATSDLAENGRIAVSDKPWSAIIQDLEGGDNPVAAVPIREFERDHAYRPDYLNTTLSLGECNLGWIGIVHGNPDLAWFGIIYEPSTGGRITWLN</sequence>
<organism evidence="2 3">
    <name type="scientific">Tessaracoccus antarcticus</name>
    <dbReference type="NCBI Taxonomy" id="2479848"/>
    <lineage>
        <taxon>Bacteria</taxon>
        <taxon>Bacillati</taxon>
        <taxon>Actinomycetota</taxon>
        <taxon>Actinomycetes</taxon>
        <taxon>Propionibacteriales</taxon>
        <taxon>Propionibacteriaceae</taxon>
        <taxon>Tessaracoccus</taxon>
    </lineage>
</organism>
<accession>A0A3M0GI29</accession>
<dbReference type="AlphaFoldDB" id="A0A3M0GI29"/>
<comment type="caution">
    <text evidence="2">The sequence shown here is derived from an EMBL/GenBank/DDBJ whole genome shotgun (WGS) entry which is preliminary data.</text>
</comment>
<dbReference type="EMBL" id="REFW01000001">
    <property type="protein sequence ID" value="RMB62322.1"/>
    <property type="molecule type" value="Genomic_DNA"/>
</dbReference>
<feature type="compositionally biased region" description="Low complexity" evidence="1">
    <location>
        <begin position="111"/>
        <end position="121"/>
    </location>
</feature>
<evidence type="ECO:0000313" key="2">
    <source>
        <dbReference type="EMBL" id="RMB62322.1"/>
    </source>
</evidence>
<evidence type="ECO:0000313" key="3">
    <source>
        <dbReference type="Proteomes" id="UP000275256"/>
    </source>
</evidence>
<keyword evidence="3" id="KW-1185">Reference proteome</keyword>